<keyword evidence="3" id="KW-1185">Reference proteome</keyword>
<accession>A0AAN7AFG2</accession>
<dbReference type="Proteomes" id="UP001302126">
    <property type="component" value="Unassembled WGS sequence"/>
</dbReference>
<dbReference type="Pfam" id="PF14273">
    <property type="entry name" value="DUF4360"/>
    <property type="match status" value="1"/>
</dbReference>
<evidence type="ECO:0000256" key="1">
    <source>
        <dbReference type="SAM" id="SignalP"/>
    </source>
</evidence>
<reference evidence="2" key="2">
    <citation type="submission" date="2023-05" db="EMBL/GenBank/DDBJ databases">
        <authorList>
            <consortium name="Lawrence Berkeley National Laboratory"/>
            <person name="Steindorff A."/>
            <person name="Hensen N."/>
            <person name="Bonometti L."/>
            <person name="Westerberg I."/>
            <person name="Brannstrom I.O."/>
            <person name="Guillou S."/>
            <person name="Cros-Aarteil S."/>
            <person name="Calhoun S."/>
            <person name="Haridas S."/>
            <person name="Kuo A."/>
            <person name="Mondo S."/>
            <person name="Pangilinan J."/>
            <person name="Riley R."/>
            <person name="Labutti K."/>
            <person name="Andreopoulos B."/>
            <person name="Lipzen A."/>
            <person name="Chen C."/>
            <person name="Yanf M."/>
            <person name="Daum C."/>
            <person name="Ng V."/>
            <person name="Clum A."/>
            <person name="Ohm R."/>
            <person name="Martin F."/>
            <person name="Silar P."/>
            <person name="Natvig D."/>
            <person name="Lalanne C."/>
            <person name="Gautier V."/>
            <person name="Ament-Velasquez S.L."/>
            <person name="Kruys A."/>
            <person name="Hutchinson M.I."/>
            <person name="Powell A.J."/>
            <person name="Barry K."/>
            <person name="Miller A.N."/>
            <person name="Grigoriev I.V."/>
            <person name="Debuchy R."/>
            <person name="Gladieux P."/>
            <person name="Thoren M.H."/>
            <person name="Johannesson H."/>
        </authorList>
    </citation>
    <scope>NUCLEOTIDE SEQUENCE</scope>
    <source>
        <strain evidence="2">PSN309</strain>
    </source>
</reference>
<dbReference type="EMBL" id="MU864454">
    <property type="protein sequence ID" value="KAK4185303.1"/>
    <property type="molecule type" value="Genomic_DNA"/>
</dbReference>
<comment type="caution">
    <text evidence="2">The sequence shown here is derived from an EMBL/GenBank/DDBJ whole genome shotgun (WGS) entry which is preliminary data.</text>
</comment>
<feature type="signal peptide" evidence="1">
    <location>
        <begin position="1"/>
        <end position="15"/>
    </location>
</feature>
<gene>
    <name evidence="2" type="ORF">QBC35DRAFT_454378</name>
</gene>
<evidence type="ECO:0008006" key="4">
    <source>
        <dbReference type="Google" id="ProtNLM"/>
    </source>
</evidence>
<evidence type="ECO:0000313" key="3">
    <source>
        <dbReference type="Proteomes" id="UP001302126"/>
    </source>
</evidence>
<feature type="chain" id="PRO_5042909659" description="DUF4360 domain-containing protein" evidence="1">
    <location>
        <begin position="16"/>
        <end position="197"/>
    </location>
</feature>
<evidence type="ECO:0000313" key="2">
    <source>
        <dbReference type="EMBL" id="KAK4185303.1"/>
    </source>
</evidence>
<reference evidence="2" key="1">
    <citation type="journal article" date="2023" name="Mol. Phylogenet. Evol.">
        <title>Genome-scale phylogeny and comparative genomics of the fungal order Sordariales.</title>
        <authorList>
            <person name="Hensen N."/>
            <person name="Bonometti L."/>
            <person name="Westerberg I."/>
            <person name="Brannstrom I.O."/>
            <person name="Guillou S."/>
            <person name="Cros-Aarteil S."/>
            <person name="Calhoun S."/>
            <person name="Haridas S."/>
            <person name="Kuo A."/>
            <person name="Mondo S."/>
            <person name="Pangilinan J."/>
            <person name="Riley R."/>
            <person name="LaButti K."/>
            <person name="Andreopoulos B."/>
            <person name="Lipzen A."/>
            <person name="Chen C."/>
            <person name="Yan M."/>
            <person name="Daum C."/>
            <person name="Ng V."/>
            <person name="Clum A."/>
            <person name="Steindorff A."/>
            <person name="Ohm R.A."/>
            <person name="Martin F."/>
            <person name="Silar P."/>
            <person name="Natvig D.O."/>
            <person name="Lalanne C."/>
            <person name="Gautier V."/>
            <person name="Ament-Velasquez S.L."/>
            <person name="Kruys A."/>
            <person name="Hutchinson M.I."/>
            <person name="Powell A.J."/>
            <person name="Barry K."/>
            <person name="Miller A.N."/>
            <person name="Grigoriev I.V."/>
            <person name="Debuchy R."/>
            <person name="Gladieux P."/>
            <person name="Hiltunen Thoren M."/>
            <person name="Johannesson H."/>
        </authorList>
    </citation>
    <scope>NUCLEOTIDE SEQUENCE</scope>
    <source>
        <strain evidence="2">PSN309</strain>
    </source>
</reference>
<protein>
    <recommendedName>
        <fullName evidence="4">DUF4360 domain-containing protein</fullName>
    </recommendedName>
</protein>
<dbReference type="AlphaFoldDB" id="A0AAN7AFG2"/>
<name>A0AAN7AFG2_9PEZI</name>
<sequence>MKLSTFTLFPVAVLAQSGIVFVHTARFSGSGCPTSVTASPLPSATFTPDNRATEINFPNFNVDLSKPGQNNKNCDVVLSVDWPIAACTRATVNAALVGESRDSSNPNITPTVIRRYDFHSAGEYNPPFYAGDVRTRVMQDYVLPDTFTVTRRNAIAGQNIAELTFRSRLDIAQNGVINPRGFLSLNTTRMTISSVPC</sequence>
<keyword evidence="1" id="KW-0732">Signal</keyword>
<proteinExistence type="predicted"/>
<organism evidence="2 3">
    <name type="scientific">Podospora australis</name>
    <dbReference type="NCBI Taxonomy" id="1536484"/>
    <lineage>
        <taxon>Eukaryota</taxon>
        <taxon>Fungi</taxon>
        <taxon>Dikarya</taxon>
        <taxon>Ascomycota</taxon>
        <taxon>Pezizomycotina</taxon>
        <taxon>Sordariomycetes</taxon>
        <taxon>Sordariomycetidae</taxon>
        <taxon>Sordariales</taxon>
        <taxon>Podosporaceae</taxon>
        <taxon>Podospora</taxon>
    </lineage>
</organism>
<dbReference type="InterPro" id="IPR025649">
    <property type="entry name" value="DUF4360"/>
</dbReference>